<reference evidence="8 9" key="1">
    <citation type="submission" date="2020-04" db="EMBL/GenBank/DDBJ databases">
        <title>MicrobeNet Type strains.</title>
        <authorList>
            <person name="Nicholson A.C."/>
        </authorList>
    </citation>
    <scope>NUCLEOTIDE SEQUENCE [LARGE SCALE GENOMIC DNA]</scope>
    <source>
        <strain evidence="8 9">DSM 40738</strain>
    </source>
</reference>
<feature type="domain" description="ABC3 transporter permease C-terminal" evidence="7">
    <location>
        <begin position="747"/>
        <end position="854"/>
    </location>
</feature>
<feature type="transmembrane region" description="Helical" evidence="6">
    <location>
        <begin position="830"/>
        <end position="851"/>
    </location>
</feature>
<dbReference type="InterPro" id="IPR003838">
    <property type="entry name" value="ABC3_permease_C"/>
</dbReference>
<comment type="caution">
    <text evidence="8">The sequence shown here is derived from an EMBL/GenBank/DDBJ whole genome shotgun (WGS) entry which is preliminary data.</text>
</comment>
<evidence type="ECO:0000259" key="7">
    <source>
        <dbReference type="Pfam" id="PF02687"/>
    </source>
</evidence>
<keyword evidence="5 6" id="KW-0472">Membrane</keyword>
<dbReference type="InterPro" id="IPR038766">
    <property type="entry name" value="Membrane_comp_ABC_pdt"/>
</dbReference>
<evidence type="ECO:0000256" key="2">
    <source>
        <dbReference type="ARBA" id="ARBA00022475"/>
    </source>
</evidence>
<feature type="transmembrane region" description="Helical" evidence="6">
    <location>
        <begin position="471"/>
        <end position="497"/>
    </location>
</feature>
<proteinExistence type="predicted"/>
<keyword evidence="4 6" id="KW-1133">Transmembrane helix</keyword>
<feature type="transmembrane region" description="Helical" evidence="6">
    <location>
        <begin position="428"/>
        <end position="450"/>
    </location>
</feature>
<evidence type="ECO:0000313" key="9">
    <source>
        <dbReference type="Proteomes" id="UP000570003"/>
    </source>
</evidence>
<dbReference type="Pfam" id="PF02687">
    <property type="entry name" value="FtsX"/>
    <property type="match status" value="2"/>
</dbReference>
<evidence type="ECO:0000256" key="4">
    <source>
        <dbReference type="ARBA" id="ARBA00022989"/>
    </source>
</evidence>
<comment type="subcellular location">
    <subcellularLocation>
        <location evidence="1">Cell membrane</location>
        <topology evidence="1">Multi-pass membrane protein</topology>
    </subcellularLocation>
</comment>
<keyword evidence="2" id="KW-1003">Cell membrane</keyword>
<evidence type="ECO:0000256" key="6">
    <source>
        <dbReference type="SAM" id="Phobius"/>
    </source>
</evidence>
<evidence type="ECO:0000256" key="3">
    <source>
        <dbReference type="ARBA" id="ARBA00022692"/>
    </source>
</evidence>
<evidence type="ECO:0000256" key="5">
    <source>
        <dbReference type="ARBA" id="ARBA00023136"/>
    </source>
</evidence>
<dbReference type="PANTHER" id="PTHR30287:SF2">
    <property type="entry name" value="BLL1001 PROTEIN"/>
    <property type="match status" value="1"/>
</dbReference>
<dbReference type="Proteomes" id="UP000570003">
    <property type="component" value="Unassembled WGS sequence"/>
</dbReference>
<dbReference type="EMBL" id="JAAXOU010000267">
    <property type="protein sequence ID" value="NKY16036.1"/>
    <property type="molecule type" value="Genomic_DNA"/>
</dbReference>
<keyword evidence="9" id="KW-1185">Reference proteome</keyword>
<gene>
    <name evidence="8" type="ORF">HGA06_18425</name>
</gene>
<dbReference type="GO" id="GO:0005886">
    <property type="term" value="C:plasma membrane"/>
    <property type="evidence" value="ECO:0007669"/>
    <property type="project" value="UniProtKB-SubCell"/>
</dbReference>
<dbReference type="AlphaFoldDB" id="A0AA44DFI8"/>
<dbReference type="RefSeq" id="WP_168440280.1">
    <property type="nucleotide sequence ID" value="NZ_JAAXOU010000267.1"/>
</dbReference>
<evidence type="ECO:0000313" key="8">
    <source>
        <dbReference type="EMBL" id="NKY16036.1"/>
    </source>
</evidence>
<organism evidence="8 9">
    <name type="scientific">Streptomyces somaliensis (strain ATCC 33201 / DSM 40738 / JCM 12659 / KCTC 9044 / NCTC 11332 / NRRL B-12077 / IP 733)</name>
    <dbReference type="NCBI Taxonomy" id="1134445"/>
    <lineage>
        <taxon>Bacteria</taxon>
        <taxon>Bacillati</taxon>
        <taxon>Actinomycetota</taxon>
        <taxon>Actinomycetes</taxon>
        <taxon>Kitasatosporales</taxon>
        <taxon>Streptomycetaceae</taxon>
        <taxon>Streptomyces</taxon>
    </lineage>
</organism>
<feature type="transmembrane region" description="Helical" evidence="6">
    <location>
        <begin position="797"/>
        <end position="818"/>
    </location>
</feature>
<protein>
    <recommendedName>
        <fullName evidence="7">ABC3 transporter permease C-terminal domain-containing protein</fullName>
    </recommendedName>
</protein>
<feature type="transmembrane region" description="Helical" evidence="6">
    <location>
        <begin position="310"/>
        <end position="329"/>
    </location>
</feature>
<keyword evidence="3 6" id="KW-0812">Transmembrane</keyword>
<evidence type="ECO:0000256" key="1">
    <source>
        <dbReference type="ARBA" id="ARBA00004651"/>
    </source>
</evidence>
<dbReference type="PANTHER" id="PTHR30287">
    <property type="entry name" value="MEMBRANE COMPONENT OF PREDICTED ABC SUPERFAMILY METABOLITE UPTAKE TRANSPORTER"/>
    <property type="match status" value="1"/>
</dbReference>
<accession>A0AA44DFI8</accession>
<feature type="transmembrane region" description="Helical" evidence="6">
    <location>
        <begin position="746"/>
        <end position="766"/>
    </location>
</feature>
<feature type="transmembrane region" description="Helical" evidence="6">
    <location>
        <begin position="259"/>
        <end position="282"/>
    </location>
</feature>
<name>A0AA44DFI8_STRE0</name>
<feature type="transmembrane region" description="Helical" evidence="6">
    <location>
        <begin position="402"/>
        <end position="422"/>
    </location>
</feature>
<feature type="domain" description="ABC3 transporter permease C-terminal" evidence="7">
    <location>
        <begin position="263"/>
        <end position="381"/>
    </location>
</feature>
<feature type="transmembrane region" description="Helical" evidence="6">
    <location>
        <begin position="349"/>
        <end position="371"/>
    </location>
</feature>
<sequence>MNRNRRLAWTLGWRLASRSRLRTLLVCLAIALPVAAGTGVAAVTATAGVSMPEAEAAAFGAADGRLTTLSGERNPDATTPARLAEQLKPSLPDGTRLTYDIDVLGLTIRGPEGRQSTVDGRAVNLADPLTDGLYRVDQGIPSAQDGTIVLSSALADAVGITKTGQSVSIGSEQFTVSALVSDRFDLGHRLFALPPGGPKATTALASAKDLGSPRWFVTWPLRADLPSASGKLKSAGYTYVPSSQAAALSEQGDAMDSTALLVGLGLLAETVLLVTAAFAVIVRSQRRHMGLLAALGAPVQVTSSFLRTHALCVAVIGSLAGIVAGQVMARVAAPVLAERAGADWGPVDGAWTTSLVLAAVAVTVTVLASVLPSRAALREDPTALLKAVPPVHSTRRLRLRTAAAGALVAATVAGLAAVVINAGALTAVLGVVVFAAGITATALVLSSLASRKADTAYLPLPTVLRSALRSLLAFPVRAITTVIALGVVAAVSTTVLITSASVAHKQREDYLPELPDTSALIVSSRPLTTTERGALRSSTGATEMSTGYQRAAIARDGKQLPVSPRTDFLDCIDDRGLLKYGNNDWQPCYLASKSHIPFPAVGIADTEGAEALAGAMTDEQRQRYESGQAAVAVTPVGLTSEVSLVAMGRKPDGFVLENTATLPLIHPSTARETEYQQLPAVLISQAGARKSGIIPVGSPTYLLNADSKPAQQDVLRALPVDAQADSTVTVESGPSVVGAVARLQPAAAAISVLTTMLIVAAMVSLWTSDLRGEYQMLGAVGATAWWRRRLASSMSGLLIVVSCVVGTLWGIAASVAFLTGMDTDIAVPAGWLAVTALAAVITATVMGGALVPRRARAQRQA</sequence>